<dbReference type="InterPro" id="IPR036398">
    <property type="entry name" value="CA_dom_sf"/>
</dbReference>
<evidence type="ECO:0000313" key="7">
    <source>
        <dbReference type="EMBL" id="KAJ3589354.1"/>
    </source>
</evidence>
<dbReference type="InterPro" id="IPR023561">
    <property type="entry name" value="Carbonic_anhydrase_a-class"/>
</dbReference>
<dbReference type="PANTHER" id="PTHR18952">
    <property type="entry name" value="CARBONIC ANHYDRASE"/>
    <property type="match status" value="1"/>
</dbReference>
<reference evidence="7" key="1">
    <citation type="submission" date="2022-07" db="EMBL/GenBank/DDBJ databases">
        <title>Chromosome-level genome of Muraenolepis orangiensis.</title>
        <authorList>
            <person name="Kim J."/>
        </authorList>
    </citation>
    <scope>NUCLEOTIDE SEQUENCE</scope>
    <source>
        <strain evidence="7">KU_S4_2022</strain>
        <tissue evidence="7">Muscle</tissue>
    </source>
</reference>
<feature type="non-terminal residue" evidence="7">
    <location>
        <position position="148"/>
    </location>
</feature>
<proteinExistence type="inferred from homology"/>
<protein>
    <recommendedName>
        <fullName evidence="4">Carbonic anhydrase</fullName>
        <ecNumber evidence="4">4.2.1.1</ecNumber>
    </recommendedName>
</protein>
<dbReference type="EC" id="4.2.1.1" evidence="4"/>
<comment type="caution">
    <text evidence="7">The sequence shown here is derived from an EMBL/GenBank/DDBJ whole genome shotgun (WGS) entry which is preliminary data.</text>
</comment>
<keyword evidence="2 4" id="KW-0479">Metal-binding</keyword>
<evidence type="ECO:0000259" key="6">
    <source>
        <dbReference type="PROSITE" id="PS51144"/>
    </source>
</evidence>
<dbReference type="Gene3D" id="3.10.200.10">
    <property type="entry name" value="Alpha carbonic anhydrase"/>
    <property type="match status" value="1"/>
</dbReference>
<dbReference type="GO" id="GO:0004089">
    <property type="term" value="F:carbonate dehydratase activity"/>
    <property type="evidence" value="ECO:0007669"/>
    <property type="project" value="UniProtKB-UniRule"/>
</dbReference>
<dbReference type="PROSITE" id="PS51144">
    <property type="entry name" value="ALPHA_CA_2"/>
    <property type="match status" value="1"/>
</dbReference>
<keyword evidence="8" id="KW-1185">Reference proteome</keyword>
<dbReference type="OrthoDB" id="429145at2759"/>
<dbReference type="GO" id="GO:0008270">
    <property type="term" value="F:zinc ion binding"/>
    <property type="evidence" value="ECO:0007669"/>
    <property type="project" value="UniProtKB-UniRule"/>
</dbReference>
<comment type="cofactor">
    <cofactor evidence="4">
        <name>Zn(2+)</name>
        <dbReference type="ChEBI" id="CHEBI:29105"/>
    </cofactor>
</comment>
<dbReference type="Pfam" id="PF00194">
    <property type="entry name" value="Carb_anhydrase"/>
    <property type="match status" value="1"/>
</dbReference>
<evidence type="ECO:0000256" key="3">
    <source>
        <dbReference type="ARBA" id="ARBA00022833"/>
    </source>
</evidence>
<evidence type="ECO:0000256" key="5">
    <source>
        <dbReference type="SAM" id="MobiDB-lite"/>
    </source>
</evidence>
<organism evidence="7 8">
    <name type="scientific">Muraenolepis orangiensis</name>
    <name type="common">Patagonian moray cod</name>
    <dbReference type="NCBI Taxonomy" id="630683"/>
    <lineage>
        <taxon>Eukaryota</taxon>
        <taxon>Metazoa</taxon>
        <taxon>Chordata</taxon>
        <taxon>Craniata</taxon>
        <taxon>Vertebrata</taxon>
        <taxon>Euteleostomi</taxon>
        <taxon>Actinopterygii</taxon>
        <taxon>Neopterygii</taxon>
        <taxon>Teleostei</taxon>
        <taxon>Neoteleostei</taxon>
        <taxon>Acanthomorphata</taxon>
        <taxon>Zeiogadaria</taxon>
        <taxon>Gadariae</taxon>
        <taxon>Gadiformes</taxon>
        <taxon>Muraenolepidoidei</taxon>
        <taxon>Muraenolepididae</taxon>
        <taxon>Muraenolepis</taxon>
    </lineage>
</organism>
<comment type="catalytic activity">
    <reaction evidence="4">
        <text>hydrogencarbonate + H(+) = CO2 + H2O</text>
        <dbReference type="Rhea" id="RHEA:10748"/>
        <dbReference type="ChEBI" id="CHEBI:15377"/>
        <dbReference type="ChEBI" id="CHEBI:15378"/>
        <dbReference type="ChEBI" id="CHEBI:16526"/>
        <dbReference type="ChEBI" id="CHEBI:17544"/>
        <dbReference type="EC" id="4.2.1.1"/>
    </reaction>
</comment>
<evidence type="ECO:0000256" key="4">
    <source>
        <dbReference type="RuleBase" id="RU367011"/>
    </source>
</evidence>
<dbReference type="InterPro" id="IPR018338">
    <property type="entry name" value="Carbonic_anhydrase_a-class_CS"/>
</dbReference>
<evidence type="ECO:0000256" key="2">
    <source>
        <dbReference type="ARBA" id="ARBA00022723"/>
    </source>
</evidence>
<gene>
    <name evidence="7" type="ORF">NHX12_010199</name>
</gene>
<feature type="domain" description="Alpha-carbonic anhydrase" evidence="6">
    <location>
        <begin position="1"/>
        <end position="148"/>
    </location>
</feature>
<dbReference type="PROSITE" id="PS00162">
    <property type="entry name" value="ALPHA_CA_1"/>
    <property type="match status" value="1"/>
</dbReference>
<dbReference type="GO" id="GO:0005886">
    <property type="term" value="C:plasma membrane"/>
    <property type="evidence" value="ECO:0007669"/>
    <property type="project" value="TreeGrafter"/>
</dbReference>
<feature type="region of interest" description="Disordered" evidence="5">
    <location>
        <begin position="126"/>
        <end position="148"/>
    </location>
</feature>
<evidence type="ECO:0000313" key="8">
    <source>
        <dbReference type="Proteomes" id="UP001148018"/>
    </source>
</evidence>
<evidence type="ECO:0000256" key="1">
    <source>
        <dbReference type="ARBA" id="ARBA00010718"/>
    </source>
</evidence>
<comment type="function">
    <text evidence="4">Reversible hydration of carbon dioxide.</text>
</comment>
<keyword evidence="4" id="KW-0456">Lyase</keyword>
<feature type="compositionally biased region" description="Low complexity" evidence="5">
    <location>
        <begin position="135"/>
        <end position="148"/>
    </location>
</feature>
<dbReference type="PANTHER" id="PTHR18952:SF202">
    <property type="entry name" value="CARBONIC ANHYDRASE"/>
    <property type="match status" value="1"/>
</dbReference>
<dbReference type="AlphaFoldDB" id="A0A9Q0DHS6"/>
<dbReference type="SUPFAM" id="SSF51069">
    <property type="entry name" value="Carbonic anhydrase"/>
    <property type="match status" value="1"/>
</dbReference>
<keyword evidence="3 4" id="KW-0862">Zinc</keyword>
<name>A0A9Q0DHS6_9TELE</name>
<accession>A0A9Q0DHS6</accession>
<comment type="similarity">
    <text evidence="1 4">Belongs to the alpha-carbonic anhydrase family.</text>
</comment>
<dbReference type="Proteomes" id="UP001148018">
    <property type="component" value="Unassembled WGS sequence"/>
</dbReference>
<dbReference type="SMART" id="SM01057">
    <property type="entry name" value="Carb_anhydrase"/>
    <property type="match status" value="1"/>
</dbReference>
<sequence>KTEVSICSHHVTHTPSGLSIEDVQFLLPQSVRLTGGALPGHYRALQFHLHWGADGGPGSEHTIDGERFPMELHVVHIKEPYGSLAEAEHDMAGIALLSFLFEMVEESEERLSEEQIEELIQTVTAALPGDPEQESAASADAADADQGP</sequence>
<dbReference type="InterPro" id="IPR001148">
    <property type="entry name" value="CA_dom"/>
</dbReference>
<dbReference type="EMBL" id="JANIIK010000115">
    <property type="protein sequence ID" value="KAJ3589354.1"/>
    <property type="molecule type" value="Genomic_DNA"/>
</dbReference>